<proteinExistence type="predicted"/>
<feature type="compositionally biased region" description="Basic and acidic residues" evidence="1">
    <location>
        <begin position="106"/>
        <end position="133"/>
    </location>
</feature>
<dbReference type="AlphaFoldDB" id="A0AAV4HCQ6"/>
<dbReference type="EMBL" id="BMAT01012613">
    <property type="protein sequence ID" value="GFR95494.1"/>
    <property type="molecule type" value="Genomic_DNA"/>
</dbReference>
<protein>
    <submittedName>
        <fullName evidence="2">Uncharacterized protein</fullName>
    </submittedName>
</protein>
<reference evidence="2 3" key="1">
    <citation type="journal article" date="2021" name="Elife">
        <title>Chloroplast acquisition without the gene transfer in kleptoplastic sea slugs, Plakobranchus ocellatus.</title>
        <authorList>
            <person name="Maeda T."/>
            <person name="Takahashi S."/>
            <person name="Yoshida T."/>
            <person name="Shimamura S."/>
            <person name="Takaki Y."/>
            <person name="Nagai Y."/>
            <person name="Toyoda A."/>
            <person name="Suzuki Y."/>
            <person name="Arimoto A."/>
            <person name="Ishii H."/>
            <person name="Satoh N."/>
            <person name="Nishiyama T."/>
            <person name="Hasebe M."/>
            <person name="Maruyama T."/>
            <person name="Minagawa J."/>
            <person name="Obokata J."/>
            <person name="Shigenobu S."/>
        </authorList>
    </citation>
    <scope>NUCLEOTIDE SEQUENCE [LARGE SCALE GENOMIC DNA]</scope>
</reference>
<evidence type="ECO:0000313" key="3">
    <source>
        <dbReference type="Proteomes" id="UP000762676"/>
    </source>
</evidence>
<organism evidence="2 3">
    <name type="scientific">Elysia marginata</name>
    <dbReference type="NCBI Taxonomy" id="1093978"/>
    <lineage>
        <taxon>Eukaryota</taxon>
        <taxon>Metazoa</taxon>
        <taxon>Spiralia</taxon>
        <taxon>Lophotrochozoa</taxon>
        <taxon>Mollusca</taxon>
        <taxon>Gastropoda</taxon>
        <taxon>Heterobranchia</taxon>
        <taxon>Euthyneura</taxon>
        <taxon>Panpulmonata</taxon>
        <taxon>Sacoglossa</taxon>
        <taxon>Placobranchoidea</taxon>
        <taxon>Plakobranchidae</taxon>
        <taxon>Elysia</taxon>
    </lineage>
</organism>
<evidence type="ECO:0000256" key="1">
    <source>
        <dbReference type="SAM" id="MobiDB-lite"/>
    </source>
</evidence>
<accession>A0AAV4HCQ6</accession>
<feature type="region of interest" description="Disordered" evidence="1">
    <location>
        <begin position="95"/>
        <end position="143"/>
    </location>
</feature>
<keyword evidence="3" id="KW-1185">Reference proteome</keyword>
<dbReference type="PANTHER" id="PTHR37352:SF1">
    <property type="entry name" value="TESTIS-SPECIFIC GENE 13 PROTEIN"/>
    <property type="match status" value="1"/>
</dbReference>
<sequence>MECFCFQVPDLPRLLDQSLLRRIRVLRHKTELMYRSSQTNHDRTKILLFNSPLPEPSEGDQGIGKYLPSWDDDVLSDTSEASYMKWLKKDSLQRSNQDISGSLNEDDVKALGGSKEDEVQKGEKDEEPREDGHQLVPPPRRMWHPQSVLSPLGSEMNESLHEIWHKVMTRQQPRRDPRYHFLTEAEARSKGEFLAKLGLEPDKIDCGRTDLLPSLDQAGRGRNRPGRQSLPVSMKAMSAPRADRGLHNSIAGSGQIARSESAQHPSQTLASLSAYESRWQPLSMQALIEYKEQLGAEGAGEFSQGRPPMWRTKEAAAAAE</sequence>
<feature type="region of interest" description="Disordered" evidence="1">
    <location>
        <begin position="298"/>
        <end position="320"/>
    </location>
</feature>
<comment type="caution">
    <text evidence="2">The sequence shown here is derived from an EMBL/GenBank/DDBJ whole genome shotgun (WGS) entry which is preliminary data.</text>
</comment>
<name>A0AAV4HCQ6_9GAST</name>
<dbReference type="Proteomes" id="UP000762676">
    <property type="component" value="Unassembled WGS sequence"/>
</dbReference>
<dbReference type="PANTHER" id="PTHR37352">
    <property type="entry name" value="TESTIS-SPECIFIC GENE 13 PROTEIN"/>
    <property type="match status" value="1"/>
</dbReference>
<evidence type="ECO:0000313" key="2">
    <source>
        <dbReference type="EMBL" id="GFR95494.1"/>
    </source>
</evidence>
<dbReference type="InterPro" id="IPR029241">
    <property type="entry name" value="TSGA13"/>
</dbReference>
<gene>
    <name evidence="2" type="ORF">ElyMa_006274600</name>
</gene>